<dbReference type="InParanoid" id="Q9RR67"/>
<comment type="catalytic activity">
    <reaction evidence="7 8">
        <text>dUMP + (6R)-5,10-methylene-5,6,7,8-tetrahydrofolate = 7,8-dihydrofolate + dTMP</text>
        <dbReference type="Rhea" id="RHEA:12104"/>
        <dbReference type="ChEBI" id="CHEBI:15636"/>
        <dbReference type="ChEBI" id="CHEBI:57451"/>
        <dbReference type="ChEBI" id="CHEBI:63528"/>
        <dbReference type="ChEBI" id="CHEBI:246422"/>
        <dbReference type="EC" id="2.1.1.45"/>
    </reaction>
</comment>
<comment type="function">
    <text evidence="8">Catalyzes the reductive methylation of 2'-deoxyuridine-5'-monophosphate (dUMP) to 2'-deoxythymidine-5'-monophosphate (dTMP) while utilizing 5,10-methylenetetrahydrofolate (mTHF) as the methyl donor and reductant in the reaction, yielding dihydrofolate (DHF) as a by-product. This enzymatic reaction provides an intracellular de novo source of dTMP, an essential precursor for DNA biosynthesis.</text>
</comment>
<proteinExistence type="inferred from homology"/>
<feature type="active site" evidence="9">
    <location>
        <position position="269"/>
    </location>
</feature>
<accession>Q9RR67</accession>
<comment type="subcellular location">
    <subcellularLocation>
        <location evidence="8">Cytoplasm</location>
    </subcellularLocation>
</comment>
<dbReference type="GO" id="GO:0005829">
    <property type="term" value="C:cytosol"/>
    <property type="evidence" value="ECO:0000318"/>
    <property type="project" value="GO_Central"/>
</dbReference>
<reference evidence="12 13" key="1">
    <citation type="journal article" date="1999" name="Science">
        <title>Genome sequence of the radioresistant bacterium Deinococcus radiodurans R1.</title>
        <authorList>
            <person name="White O."/>
            <person name="Eisen J.A."/>
            <person name="Heidelberg J.F."/>
            <person name="Hickey E.K."/>
            <person name="Peterson J.D."/>
            <person name="Dodson R.J."/>
            <person name="Haft D.H."/>
            <person name="Gwinn M.L."/>
            <person name="Nelson W.C."/>
            <person name="Richardson D.L."/>
            <person name="Moffat K.S."/>
            <person name="Qin H."/>
            <person name="Jiang L."/>
            <person name="Pamphile W."/>
            <person name="Crosby M."/>
            <person name="Shen M."/>
            <person name="Vamathevan J.J."/>
            <person name="Lam P."/>
            <person name="McDonald L."/>
            <person name="Utterback T."/>
            <person name="Zalewski C."/>
            <person name="Makarova K.S."/>
            <person name="Aravind L."/>
            <person name="Daly M.J."/>
            <person name="Minton K.W."/>
            <person name="Fleischmann R.D."/>
            <person name="Ketchum K.A."/>
            <person name="Nelson K.E."/>
            <person name="Salzberg S."/>
            <person name="Smith H.O."/>
            <person name="Venter J.C."/>
            <person name="Fraser C.M."/>
        </authorList>
    </citation>
    <scope>NUCLEOTIDE SEQUENCE [LARGE SCALE GENOMIC DNA]</scope>
    <source>
        <strain evidence="13">ATCC 13939 / DSM 20539 / JCM 16871 / LMG 4051 / NBRC 15346 / NCIMB 9279 / R1 / VKM B-1422</strain>
    </source>
</reference>
<dbReference type="EnsemblBacteria" id="AAF12166">
    <property type="protein sequence ID" value="AAF12166"/>
    <property type="gene ID" value="DR_2630"/>
</dbReference>
<sequence>MRYFTPPPGAVYCPHEPRTLPAGFARAPAPLPVPLRHGRADRAARRPADGRPRRARHPTAQRLCTRHVCRHRGHQHAGGALSRPERQNLRAGARCYRHVVCRKFCAAARTGLRRLGRHAGAQAVKQYLDFLRHIRDHGTDKMDRTGTGTRSVFGYQMRFDLSEGFPLVTTKRVHLKSIIYELLWFLRGDSNVRWLQEHGVTIWDEWAREGGELGPVYGVQWRSWPDYGGGQIDQISQVIEQIKTNPDSRRLIVSAWNVAQIDEMALPPCHLLFQFYVADGKLSCQLYQRSADSFLGVPFNIASYALLTMMVAQVCGLEPGEFIWTGGDCHIYSNHMEQVERQLKREPRPLPKMRLNPAVKDMFAFQYEDFTLEGYDPHPGIKAEVAV</sequence>
<evidence type="ECO:0000313" key="12">
    <source>
        <dbReference type="EMBL" id="AAF12166.1"/>
    </source>
</evidence>
<dbReference type="PROSITE" id="PS00091">
    <property type="entry name" value="THYMIDYLATE_SYNTHASE"/>
    <property type="match status" value="1"/>
</dbReference>
<keyword evidence="5 8" id="KW-0808">Transferase</keyword>
<dbReference type="GO" id="GO:0004799">
    <property type="term" value="F:thymidylate synthase activity"/>
    <property type="evidence" value="ECO:0000318"/>
    <property type="project" value="GO_Central"/>
</dbReference>
<feature type="binding site" description="in other chain" evidence="8">
    <location>
        <position position="300"/>
    </location>
    <ligand>
        <name>dUMP</name>
        <dbReference type="ChEBI" id="CHEBI:246422"/>
        <note>ligand shared between dimeric partners</note>
    </ligand>
</feature>
<feature type="region of interest" description="Disordered" evidence="10">
    <location>
        <begin position="31"/>
        <end position="59"/>
    </location>
</feature>
<dbReference type="GO" id="GO:0006235">
    <property type="term" value="P:dTTP biosynthetic process"/>
    <property type="evidence" value="ECO:0007669"/>
    <property type="project" value="UniProtKB-UniRule"/>
</dbReference>
<dbReference type="SUPFAM" id="SSF55831">
    <property type="entry name" value="Thymidylate synthase/dCMP hydroxymethylase"/>
    <property type="match status" value="1"/>
</dbReference>
<dbReference type="AlphaFoldDB" id="Q9RR67"/>
<feature type="compositionally biased region" description="Basic and acidic residues" evidence="10">
    <location>
        <begin position="38"/>
        <end position="52"/>
    </location>
</feature>
<dbReference type="GO" id="GO:0032259">
    <property type="term" value="P:methylation"/>
    <property type="evidence" value="ECO:0007669"/>
    <property type="project" value="UniProtKB-KW"/>
</dbReference>
<dbReference type="UniPathway" id="UPA00575"/>
<dbReference type="PIR" id="E75250">
    <property type="entry name" value="E75250"/>
</dbReference>
<dbReference type="InterPro" id="IPR036926">
    <property type="entry name" value="Thymidate_synth/dCMP_Mease_sf"/>
</dbReference>
<evidence type="ECO:0000256" key="5">
    <source>
        <dbReference type="ARBA" id="ARBA00022679"/>
    </source>
</evidence>
<dbReference type="NCBIfam" id="NF002499">
    <property type="entry name" value="PRK01827.1-5"/>
    <property type="match status" value="1"/>
</dbReference>
<dbReference type="InterPro" id="IPR045097">
    <property type="entry name" value="Thymidate_synth/dCMP_Mease"/>
</dbReference>
<evidence type="ECO:0000256" key="3">
    <source>
        <dbReference type="ARBA" id="ARBA00022490"/>
    </source>
</evidence>
<evidence type="ECO:0000256" key="7">
    <source>
        <dbReference type="ARBA" id="ARBA00047344"/>
    </source>
</evidence>
<dbReference type="EMBL" id="AE000513">
    <property type="protein sequence ID" value="AAF12166.1"/>
    <property type="molecule type" value="Genomic_DNA"/>
</dbReference>
<feature type="binding site" evidence="8">
    <location>
        <position position="174"/>
    </location>
    <ligand>
        <name>(6R)-5,10-methylene-5,6,7,8-tetrahydrofolate</name>
        <dbReference type="ChEBI" id="CHEBI:15636"/>
    </ligand>
</feature>
<dbReference type="NCBIfam" id="NF002497">
    <property type="entry name" value="PRK01827.1-3"/>
    <property type="match status" value="1"/>
</dbReference>
<dbReference type="Gene3D" id="3.30.572.10">
    <property type="entry name" value="Thymidylate synthase/dCMP hydroxymethylase domain"/>
    <property type="match status" value="1"/>
</dbReference>
<feature type="binding site" description="in other chain" evidence="8">
    <location>
        <begin position="330"/>
        <end position="332"/>
    </location>
    <ligand>
        <name>dUMP</name>
        <dbReference type="ChEBI" id="CHEBI:246422"/>
        <note>ligand shared between dimeric partners</note>
    </ligand>
</feature>
<comment type="similarity">
    <text evidence="8">Belongs to the thymidylate synthase family. Bacterial-type ThyA subfamily.</text>
</comment>
<keyword evidence="6 8" id="KW-0545">Nucleotide biosynthesis</keyword>
<keyword evidence="4 8" id="KW-0489">Methyltransferase</keyword>
<dbReference type="PaxDb" id="243230-DR_2630"/>
<dbReference type="CDD" id="cd00351">
    <property type="entry name" value="TS_Pyrimidine_HMase"/>
    <property type="match status" value="1"/>
</dbReference>
<dbReference type="OrthoDB" id="9774633at2"/>
<dbReference type="eggNOG" id="COG0207">
    <property type="taxonomic scope" value="Bacteria"/>
</dbReference>
<dbReference type="KEGG" id="dra:DR_2630"/>
<dbReference type="EC" id="2.1.1.45" evidence="2 8"/>
<organism evidence="12 13">
    <name type="scientific">Deinococcus radiodurans (strain ATCC 13939 / DSM 20539 / JCM 16871 / CCUG 27074 / LMG 4051 / NBRC 15346 / NCIMB 9279 / VKM B-1422 / R1)</name>
    <dbReference type="NCBI Taxonomy" id="243230"/>
    <lineage>
        <taxon>Bacteria</taxon>
        <taxon>Thermotogati</taxon>
        <taxon>Deinococcota</taxon>
        <taxon>Deinococci</taxon>
        <taxon>Deinococcales</taxon>
        <taxon>Deinococcaceae</taxon>
        <taxon>Deinococcus</taxon>
    </lineage>
</organism>
<evidence type="ECO:0000256" key="10">
    <source>
        <dbReference type="SAM" id="MobiDB-lite"/>
    </source>
</evidence>
<evidence type="ECO:0000256" key="8">
    <source>
        <dbReference type="HAMAP-Rule" id="MF_00008"/>
    </source>
</evidence>
<dbReference type="PANTHER" id="PTHR11548">
    <property type="entry name" value="THYMIDYLATE SYNTHASE 1"/>
    <property type="match status" value="1"/>
</dbReference>
<dbReference type="Pfam" id="PF00303">
    <property type="entry name" value="Thymidylat_synt"/>
    <property type="match status" value="1"/>
</dbReference>
<keyword evidence="3 8" id="KW-0963">Cytoplasm</keyword>
<dbReference type="STRING" id="243230.DR_2630"/>
<dbReference type="PRINTS" id="PR00108">
    <property type="entry name" value="THYMDSNTHASE"/>
</dbReference>
<dbReference type="FunFam" id="3.30.572.10:FF:000001">
    <property type="entry name" value="Thymidylate synthase"/>
    <property type="match status" value="1"/>
</dbReference>
<dbReference type="InterPro" id="IPR023451">
    <property type="entry name" value="Thymidate_synth/dCMP_Mease_dom"/>
</dbReference>
<evidence type="ECO:0000256" key="6">
    <source>
        <dbReference type="ARBA" id="ARBA00022727"/>
    </source>
</evidence>
<feature type="domain" description="Thymidylate synthase/dCMP hydroxymethylase" evidence="11">
    <location>
        <begin position="125"/>
        <end position="387"/>
    </location>
</feature>
<feature type="binding site" description="in other chain" evidence="8">
    <location>
        <position position="144"/>
    </location>
    <ligand>
        <name>dUMP</name>
        <dbReference type="ChEBI" id="CHEBI:246422"/>
        <note>ligand shared between dimeric partners</note>
    </ligand>
</feature>
<evidence type="ECO:0000259" key="11">
    <source>
        <dbReference type="Pfam" id="PF00303"/>
    </source>
</evidence>
<evidence type="ECO:0000313" key="13">
    <source>
        <dbReference type="Proteomes" id="UP000002524"/>
    </source>
</evidence>
<keyword evidence="13" id="KW-1185">Reference proteome</keyword>
<dbReference type="FunCoup" id="Q9RR67">
    <property type="interactions" value="288"/>
</dbReference>
<feature type="binding site" description="in other chain" evidence="8">
    <location>
        <begin position="289"/>
        <end position="292"/>
    </location>
    <ligand>
        <name>dUMP</name>
        <dbReference type="ChEBI" id="CHEBI:246422"/>
        <note>ligand shared between dimeric partners</note>
    </ligand>
</feature>
<dbReference type="NCBIfam" id="TIGR03284">
    <property type="entry name" value="thym_sym"/>
    <property type="match status" value="2"/>
</dbReference>
<comment type="subunit">
    <text evidence="1 8">Homodimer.</text>
</comment>
<feature type="binding site" evidence="8">
    <location>
        <position position="386"/>
    </location>
    <ligand>
        <name>(6R)-5,10-methylene-5,6,7,8-tetrahydrofolate</name>
        <dbReference type="ChEBI" id="CHEBI:15636"/>
    </ligand>
</feature>
<name>Q9RR67_DEIRA</name>
<gene>
    <name evidence="8" type="primary">thyA</name>
    <name evidence="12" type="ordered locus">DR_2630</name>
</gene>
<dbReference type="PANTHER" id="PTHR11548:SF9">
    <property type="entry name" value="THYMIDYLATE SYNTHASE"/>
    <property type="match status" value="1"/>
</dbReference>
<dbReference type="InterPro" id="IPR000398">
    <property type="entry name" value="Thymidylate_synthase"/>
</dbReference>
<dbReference type="GO" id="GO:0006231">
    <property type="term" value="P:dTMP biosynthetic process"/>
    <property type="evidence" value="ECO:0000318"/>
    <property type="project" value="GO_Central"/>
</dbReference>
<feature type="binding site" evidence="8">
    <location>
        <position position="292"/>
    </location>
    <ligand>
        <name>(6R)-5,10-methylene-5,6,7,8-tetrahydrofolate</name>
        <dbReference type="ChEBI" id="CHEBI:15636"/>
    </ligand>
</feature>
<dbReference type="HAMAP" id="MF_00008">
    <property type="entry name" value="Thymidy_synth_bact"/>
    <property type="match status" value="1"/>
</dbReference>
<dbReference type="InterPro" id="IPR020940">
    <property type="entry name" value="Thymidylate_synthase_AS"/>
</dbReference>
<feature type="binding site" evidence="8">
    <location>
        <begin position="249"/>
        <end position="250"/>
    </location>
    <ligand>
        <name>dUMP</name>
        <dbReference type="ChEBI" id="CHEBI:246422"/>
        <note>ligand shared between dimeric partners</note>
    </ligand>
</feature>
<comment type="pathway">
    <text evidence="8">Pyrimidine metabolism; dTTP biosynthesis.</text>
</comment>
<evidence type="ECO:0000256" key="9">
    <source>
        <dbReference type="PROSITE-ProRule" id="PRU10016"/>
    </source>
</evidence>
<evidence type="ECO:0000256" key="1">
    <source>
        <dbReference type="ARBA" id="ARBA00011738"/>
    </source>
</evidence>
<dbReference type="HOGENOM" id="CLU_021669_0_0_0"/>
<dbReference type="Proteomes" id="UP000002524">
    <property type="component" value="Chromosome 1"/>
</dbReference>
<protein>
    <recommendedName>
        <fullName evidence="2 8">Thymidylate synthase</fullName>
        <shortName evidence="8">TS</shortName>
        <shortName evidence="8">TSase</shortName>
        <ecNumber evidence="2 8">2.1.1.45</ecNumber>
    </recommendedName>
</protein>
<evidence type="ECO:0000256" key="4">
    <source>
        <dbReference type="ARBA" id="ARBA00022603"/>
    </source>
</evidence>
<dbReference type="PATRIC" id="fig|243230.17.peg.2879"/>
<evidence type="ECO:0000256" key="2">
    <source>
        <dbReference type="ARBA" id="ARBA00011947"/>
    </source>
</evidence>
<feature type="active site" description="Nucleophile" evidence="8">
    <location>
        <position position="269"/>
    </location>
</feature>